<dbReference type="Proteomes" id="UP000029224">
    <property type="component" value="Unassembled WGS sequence"/>
</dbReference>
<sequence>MSSASIKNVVFDVGNVIVRWSPIEIVNLTFGTQGDVSHQRAKQIFQNDIWLELNKGQLTEAETKARYQAEIGLTAEECDRLFYYVKETQILLYGSIDLIKKLKAAGYRIFALTDNVHEIVAHLQQRYDFWGLFEHATVSAELGVLKPSDDIYQALLEQNGLVANETVFLDDMPYNVDGALKNGLHAIQFSSAEQAEHALHKLGLEF</sequence>
<dbReference type="EMBL" id="BBMT01000006">
    <property type="protein sequence ID" value="GAL35043.1"/>
    <property type="molecule type" value="Genomic_DNA"/>
</dbReference>
<dbReference type="InterPro" id="IPR023214">
    <property type="entry name" value="HAD_sf"/>
</dbReference>
<dbReference type="SUPFAM" id="SSF56784">
    <property type="entry name" value="HAD-like"/>
    <property type="match status" value="1"/>
</dbReference>
<dbReference type="InterPro" id="IPR036412">
    <property type="entry name" value="HAD-like_sf"/>
</dbReference>
<dbReference type="Gene3D" id="1.10.150.240">
    <property type="entry name" value="Putative phosphatase, domain 2"/>
    <property type="match status" value="1"/>
</dbReference>
<comment type="caution">
    <text evidence="1">The sequence shown here is derived from an EMBL/GenBank/DDBJ whole genome shotgun (WGS) entry which is preliminary data.</text>
</comment>
<dbReference type="Pfam" id="PF00702">
    <property type="entry name" value="Hydrolase"/>
    <property type="match status" value="1"/>
</dbReference>
<dbReference type="SFLD" id="SFLDS00003">
    <property type="entry name" value="Haloacid_Dehalogenase"/>
    <property type="match status" value="1"/>
</dbReference>
<accession>A0A090T769</accession>
<keyword evidence="2" id="KW-1185">Reference proteome</keyword>
<dbReference type="InterPro" id="IPR006439">
    <property type="entry name" value="HAD-SF_hydro_IA"/>
</dbReference>
<dbReference type="AlphaFoldDB" id="A0A090T769"/>
<name>A0A090T769_9VIBR</name>
<proteinExistence type="predicted"/>
<reference evidence="1 2" key="2">
    <citation type="submission" date="2014-09" db="EMBL/GenBank/DDBJ databases">
        <authorList>
            <consortium name="NBRP consortium"/>
            <person name="Sawabe T."/>
            <person name="Meirelles P."/>
            <person name="Nakanishi M."/>
            <person name="Sayaka M."/>
            <person name="Hattori M."/>
            <person name="Ohkuma M."/>
        </authorList>
    </citation>
    <scope>NUCLEOTIDE SEQUENCE [LARGE SCALE GENOMIC DNA]</scope>
    <source>
        <strain evidence="1 2">JCM 19240</strain>
    </source>
</reference>
<dbReference type="GO" id="GO:0016787">
    <property type="term" value="F:hydrolase activity"/>
    <property type="evidence" value="ECO:0007669"/>
    <property type="project" value="UniProtKB-KW"/>
</dbReference>
<evidence type="ECO:0000313" key="2">
    <source>
        <dbReference type="Proteomes" id="UP000029224"/>
    </source>
</evidence>
<dbReference type="OrthoDB" id="9797415at2"/>
<dbReference type="InterPro" id="IPR023198">
    <property type="entry name" value="PGP-like_dom2"/>
</dbReference>
<gene>
    <name evidence="1" type="ORF">JCM19240_3413</name>
</gene>
<dbReference type="NCBIfam" id="TIGR01509">
    <property type="entry name" value="HAD-SF-IA-v3"/>
    <property type="match status" value="1"/>
</dbReference>
<keyword evidence="1" id="KW-0378">Hydrolase</keyword>
<reference evidence="1 2" key="1">
    <citation type="submission" date="2014-09" db="EMBL/GenBank/DDBJ databases">
        <title>Vibrio maritimus JCM 19240. (C210) whole genome shotgun sequence.</title>
        <authorList>
            <person name="Sawabe T."/>
            <person name="Meirelles P."/>
            <person name="Nakanishi M."/>
            <person name="Sayaka M."/>
            <person name="Hattori M."/>
            <person name="Ohkuma M."/>
        </authorList>
    </citation>
    <scope>NUCLEOTIDE SEQUENCE [LARGE SCALE GENOMIC DNA]</scope>
    <source>
        <strain evidence="1 2">JCM 19240</strain>
    </source>
</reference>
<dbReference type="PANTHER" id="PTHR43611:SF3">
    <property type="entry name" value="FLAVIN MONONUCLEOTIDE HYDROLASE 1, CHLOROPLATIC"/>
    <property type="match status" value="1"/>
</dbReference>
<organism evidence="1 2">
    <name type="scientific">Vibrio maritimus</name>
    <dbReference type="NCBI Taxonomy" id="990268"/>
    <lineage>
        <taxon>Bacteria</taxon>
        <taxon>Pseudomonadati</taxon>
        <taxon>Pseudomonadota</taxon>
        <taxon>Gammaproteobacteria</taxon>
        <taxon>Vibrionales</taxon>
        <taxon>Vibrionaceae</taxon>
        <taxon>Vibrio</taxon>
    </lineage>
</organism>
<dbReference type="CDD" id="cd02603">
    <property type="entry name" value="HAD_sEH-N_like"/>
    <property type="match status" value="1"/>
</dbReference>
<dbReference type="Gene3D" id="3.40.50.1000">
    <property type="entry name" value="HAD superfamily/HAD-like"/>
    <property type="match status" value="1"/>
</dbReference>
<dbReference type="SFLD" id="SFLDG01129">
    <property type="entry name" value="C1.5:_HAD__Beta-PGM__Phosphata"/>
    <property type="match status" value="1"/>
</dbReference>
<evidence type="ECO:0000313" key="1">
    <source>
        <dbReference type="EMBL" id="GAL35043.1"/>
    </source>
</evidence>
<protein>
    <submittedName>
        <fullName evidence="1">HAD superfamily hydrolase</fullName>
    </submittedName>
</protein>
<dbReference type="PANTHER" id="PTHR43611">
    <property type="entry name" value="ALPHA-D-GLUCOSE 1-PHOSPHATE PHOSPHATASE"/>
    <property type="match status" value="1"/>
</dbReference>